<dbReference type="EMBL" id="BSDI01000097">
    <property type="protein sequence ID" value="GLI03724.1"/>
    <property type="molecule type" value="Genomic_DNA"/>
</dbReference>
<keyword evidence="4" id="KW-1185">Reference proteome</keyword>
<dbReference type="Proteomes" id="UP001144280">
    <property type="component" value="Unassembled WGS sequence"/>
</dbReference>
<dbReference type="InterPro" id="IPR036890">
    <property type="entry name" value="HATPase_C_sf"/>
</dbReference>
<dbReference type="SUPFAM" id="SSF55874">
    <property type="entry name" value="ATPase domain of HSP90 chaperone/DNA topoisomerase II/histidine kinase"/>
    <property type="match status" value="1"/>
</dbReference>
<proteinExistence type="predicted"/>
<dbReference type="PANTHER" id="PTHR35526">
    <property type="entry name" value="ANTI-SIGMA-F FACTOR RSBW-RELATED"/>
    <property type="match status" value="1"/>
</dbReference>
<comment type="caution">
    <text evidence="3">The sequence shown here is derived from an EMBL/GenBank/DDBJ whole genome shotgun (WGS) entry which is preliminary data.</text>
</comment>
<sequence length="132" mass="14272">MSELSARFDMPLSEQAPRMARRAVGAVLAGWGFGDEDWLDGARVVVSELISNAVRHGDGCVELRVQAHGDRVIVSAADGSSVVPRRRRADGTGGRGLALIEAFAPRWGVEDHEGGKRVWAQLPACPGWRSRQ</sequence>
<dbReference type="CDD" id="cd16936">
    <property type="entry name" value="HATPase_RsbW-like"/>
    <property type="match status" value="1"/>
</dbReference>
<evidence type="ECO:0000256" key="1">
    <source>
        <dbReference type="ARBA" id="ARBA00022527"/>
    </source>
</evidence>
<dbReference type="Pfam" id="PF13581">
    <property type="entry name" value="HATPase_c_2"/>
    <property type="match status" value="1"/>
</dbReference>
<name>A0ABQ5RAE5_9ACTN</name>
<feature type="domain" description="Histidine kinase/HSP90-like ATPase" evidence="2">
    <location>
        <begin position="15"/>
        <end position="121"/>
    </location>
</feature>
<gene>
    <name evidence="3" type="ORF">Pa4123_90040</name>
</gene>
<keyword evidence="1" id="KW-0808">Transferase</keyword>
<dbReference type="InterPro" id="IPR003594">
    <property type="entry name" value="HATPase_dom"/>
</dbReference>
<protein>
    <recommendedName>
        <fullName evidence="2">Histidine kinase/HSP90-like ATPase domain-containing protein</fullName>
    </recommendedName>
</protein>
<evidence type="ECO:0000313" key="3">
    <source>
        <dbReference type="EMBL" id="GLI03724.1"/>
    </source>
</evidence>
<accession>A0ABQ5RAE5</accession>
<organism evidence="3 4">
    <name type="scientific">Phytohabitans aurantiacus</name>
    <dbReference type="NCBI Taxonomy" id="3016789"/>
    <lineage>
        <taxon>Bacteria</taxon>
        <taxon>Bacillati</taxon>
        <taxon>Actinomycetota</taxon>
        <taxon>Actinomycetes</taxon>
        <taxon>Micromonosporales</taxon>
        <taxon>Micromonosporaceae</taxon>
    </lineage>
</organism>
<dbReference type="Gene3D" id="3.30.565.10">
    <property type="entry name" value="Histidine kinase-like ATPase, C-terminal domain"/>
    <property type="match status" value="1"/>
</dbReference>
<dbReference type="InterPro" id="IPR050267">
    <property type="entry name" value="Anti-sigma-factor_SerPK"/>
</dbReference>
<evidence type="ECO:0000259" key="2">
    <source>
        <dbReference type="Pfam" id="PF13581"/>
    </source>
</evidence>
<dbReference type="PANTHER" id="PTHR35526:SF3">
    <property type="entry name" value="ANTI-SIGMA-F FACTOR RSBW"/>
    <property type="match status" value="1"/>
</dbReference>
<dbReference type="RefSeq" id="WP_281906136.1">
    <property type="nucleotide sequence ID" value="NZ_BSDI01000097.1"/>
</dbReference>
<evidence type="ECO:0000313" key="4">
    <source>
        <dbReference type="Proteomes" id="UP001144280"/>
    </source>
</evidence>
<reference evidence="3" key="1">
    <citation type="submission" date="2022-12" db="EMBL/GenBank/DDBJ databases">
        <title>New Phytohabitans aurantiacus sp. RD004123 nov., an actinomycete isolated from soil.</title>
        <authorList>
            <person name="Triningsih D.W."/>
            <person name="Harunari E."/>
            <person name="Igarashi Y."/>
        </authorList>
    </citation>
    <scope>NUCLEOTIDE SEQUENCE</scope>
    <source>
        <strain evidence="3">RD004123</strain>
    </source>
</reference>
<keyword evidence="1" id="KW-0418">Kinase</keyword>
<keyword evidence="1" id="KW-0723">Serine/threonine-protein kinase</keyword>